<sequence length="442" mass="45874">MVSTAAEIAASVRAGDLDPVQVTRETLERIAAADGVVGAFRKVRAEEAPAEAAEVAARPDLASLPLAGVPVAVKDVTEIAGEFASHGSQAGPSVPAAEDGVIAARLRAAGAVLVGLTRVPELCVWPMSDTPDGIARNPWDPTYAAGGSSGGSAAAVAAGLVPLAHGSDGLGSIRLPAAMCGLVGLKPGSDLLPEGGWFGMSVHGPLATTVADAALLLSVLADRPSLAEVPVPSPVRIGMSTTVPLLHTPVPKELVAAVSRAAGLLAAAGHTVAPEAPRYPATMVLGMTARWCAGPAQQARDFDVRHFQRRTRAHVRAGRLLLRAGLIREQTRQRWLSRAEEYFAAHDVLMTPTLSHWPVKAGRWHERRWLSNVLPSTRLAGFTGQWNLAGYPAITVPIGRSAVSGLPTSVQLVTRPGGESLLLGLAAQLESANPWPRTAGKP</sequence>
<dbReference type="OrthoDB" id="182039at2"/>
<evidence type="ECO:0000313" key="3">
    <source>
        <dbReference type="EMBL" id="SFW65179.1"/>
    </source>
</evidence>
<feature type="domain" description="Amidase" evidence="2">
    <location>
        <begin position="22"/>
        <end position="423"/>
    </location>
</feature>
<reference evidence="4" key="1">
    <citation type="submission" date="2016-11" db="EMBL/GenBank/DDBJ databases">
        <authorList>
            <person name="Varghese N."/>
            <person name="Submissions S."/>
        </authorList>
    </citation>
    <scope>NUCLEOTIDE SEQUENCE [LARGE SCALE GENOMIC DNA]</scope>
    <source>
        <strain evidence="4">DSM 44671</strain>
    </source>
</reference>
<dbReference type="STRING" id="546364.SAMN04489730_2438"/>
<dbReference type="PANTHER" id="PTHR11895:SF7">
    <property type="entry name" value="GLUTAMYL-TRNA(GLN) AMIDOTRANSFERASE SUBUNIT A, MITOCHONDRIAL"/>
    <property type="match status" value="1"/>
</dbReference>
<gene>
    <name evidence="3" type="ORF">SAMN04489730_2438</name>
</gene>
<comment type="similarity">
    <text evidence="1">Belongs to the amidase family.</text>
</comment>
<protein>
    <submittedName>
        <fullName evidence="3">Amidase</fullName>
    </submittedName>
</protein>
<keyword evidence="4" id="KW-1185">Reference proteome</keyword>
<dbReference type="InterPro" id="IPR023631">
    <property type="entry name" value="Amidase_dom"/>
</dbReference>
<proteinExistence type="inferred from homology"/>
<dbReference type="RefSeq" id="WP_072476373.1">
    <property type="nucleotide sequence ID" value="NZ_FPJG01000006.1"/>
</dbReference>
<evidence type="ECO:0000259" key="2">
    <source>
        <dbReference type="Pfam" id="PF01425"/>
    </source>
</evidence>
<name>A0A1K1QZZ6_9PSEU</name>
<dbReference type="Gene3D" id="3.90.1300.10">
    <property type="entry name" value="Amidase signature (AS) domain"/>
    <property type="match status" value="1"/>
</dbReference>
<dbReference type="GO" id="GO:0003824">
    <property type="term" value="F:catalytic activity"/>
    <property type="evidence" value="ECO:0007669"/>
    <property type="project" value="InterPro"/>
</dbReference>
<dbReference type="PANTHER" id="PTHR11895">
    <property type="entry name" value="TRANSAMIDASE"/>
    <property type="match status" value="1"/>
</dbReference>
<evidence type="ECO:0000313" key="4">
    <source>
        <dbReference type="Proteomes" id="UP000182740"/>
    </source>
</evidence>
<dbReference type="AlphaFoldDB" id="A0A1K1QZZ6"/>
<dbReference type="InterPro" id="IPR000120">
    <property type="entry name" value="Amidase"/>
</dbReference>
<dbReference type="EMBL" id="FPJG01000006">
    <property type="protein sequence ID" value="SFW65179.1"/>
    <property type="molecule type" value="Genomic_DNA"/>
</dbReference>
<organism evidence="3 4">
    <name type="scientific">Amycolatopsis australiensis</name>
    <dbReference type="NCBI Taxonomy" id="546364"/>
    <lineage>
        <taxon>Bacteria</taxon>
        <taxon>Bacillati</taxon>
        <taxon>Actinomycetota</taxon>
        <taxon>Actinomycetes</taxon>
        <taxon>Pseudonocardiales</taxon>
        <taxon>Pseudonocardiaceae</taxon>
        <taxon>Amycolatopsis</taxon>
    </lineage>
</organism>
<dbReference type="InterPro" id="IPR036928">
    <property type="entry name" value="AS_sf"/>
</dbReference>
<accession>A0A1K1QZZ6</accession>
<dbReference type="Pfam" id="PF01425">
    <property type="entry name" value="Amidase"/>
    <property type="match status" value="1"/>
</dbReference>
<evidence type="ECO:0000256" key="1">
    <source>
        <dbReference type="ARBA" id="ARBA00009199"/>
    </source>
</evidence>
<dbReference type="Proteomes" id="UP000182740">
    <property type="component" value="Unassembled WGS sequence"/>
</dbReference>
<dbReference type="SUPFAM" id="SSF75304">
    <property type="entry name" value="Amidase signature (AS) enzymes"/>
    <property type="match status" value="1"/>
</dbReference>